<dbReference type="InterPro" id="IPR018062">
    <property type="entry name" value="HTH_AraC-typ_CS"/>
</dbReference>
<organism evidence="6 7">
    <name type="scientific">Aquimarina algicola</name>
    <dbReference type="NCBI Taxonomy" id="2589995"/>
    <lineage>
        <taxon>Bacteria</taxon>
        <taxon>Pseudomonadati</taxon>
        <taxon>Bacteroidota</taxon>
        <taxon>Flavobacteriia</taxon>
        <taxon>Flavobacteriales</taxon>
        <taxon>Flavobacteriaceae</taxon>
        <taxon>Aquimarina</taxon>
    </lineage>
</organism>
<dbReference type="InterPro" id="IPR009057">
    <property type="entry name" value="Homeodomain-like_sf"/>
</dbReference>
<feature type="transmembrane region" description="Helical" evidence="4">
    <location>
        <begin position="63"/>
        <end position="83"/>
    </location>
</feature>
<dbReference type="Proteomes" id="UP000315540">
    <property type="component" value="Unassembled WGS sequence"/>
</dbReference>
<keyword evidence="4" id="KW-0812">Transmembrane</keyword>
<dbReference type="PANTHER" id="PTHR43280:SF29">
    <property type="entry name" value="ARAC-FAMILY TRANSCRIPTIONAL REGULATOR"/>
    <property type="match status" value="1"/>
</dbReference>
<dbReference type="PANTHER" id="PTHR43280">
    <property type="entry name" value="ARAC-FAMILY TRANSCRIPTIONAL REGULATOR"/>
    <property type="match status" value="1"/>
</dbReference>
<proteinExistence type="predicted"/>
<keyword evidence="4" id="KW-0472">Membrane</keyword>
<feature type="domain" description="HTH araC/xylS-type" evidence="5">
    <location>
        <begin position="238"/>
        <end position="340"/>
    </location>
</feature>
<keyword evidence="4" id="KW-1133">Transmembrane helix</keyword>
<gene>
    <name evidence="6" type="ORF">FHK87_01735</name>
</gene>
<keyword evidence="1" id="KW-0805">Transcription regulation</keyword>
<dbReference type="GO" id="GO:0043565">
    <property type="term" value="F:sequence-specific DNA binding"/>
    <property type="evidence" value="ECO:0007669"/>
    <property type="project" value="InterPro"/>
</dbReference>
<keyword evidence="7" id="KW-1185">Reference proteome</keyword>
<evidence type="ECO:0000259" key="5">
    <source>
        <dbReference type="PROSITE" id="PS01124"/>
    </source>
</evidence>
<feature type="transmembrane region" description="Helical" evidence="4">
    <location>
        <begin position="95"/>
        <end position="116"/>
    </location>
</feature>
<accession>A0A504JKT8</accession>
<protein>
    <submittedName>
        <fullName evidence="6">AraC family transcriptional regulator</fullName>
    </submittedName>
</protein>
<evidence type="ECO:0000256" key="2">
    <source>
        <dbReference type="ARBA" id="ARBA00023125"/>
    </source>
</evidence>
<evidence type="ECO:0000256" key="3">
    <source>
        <dbReference type="ARBA" id="ARBA00023163"/>
    </source>
</evidence>
<dbReference type="AlphaFoldDB" id="A0A504JKT8"/>
<name>A0A504JKT8_9FLAO</name>
<reference evidence="6 7" key="1">
    <citation type="submission" date="2019-06" db="EMBL/GenBank/DDBJ databases">
        <authorList>
            <person name="Meng X."/>
        </authorList>
    </citation>
    <scope>NUCLEOTIDE SEQUENCE [LARGE SCALE GENOMIC DNA]</scope>
    <source>
        <strain evidence="6 7">M625</strain>
    </source>
</reference>
<dbReference type="InterPro" id="IPR018060">
    <property type="entry name" value="HTH_AraC"/>
</dbReference>
<evidence type="ECO:0000313" key="7">
    <source>
        <dbReference type="Proteomes" id="UP000315540"/>
    </source>
</evidence>
<feature type="transmembrane region" description="Helical" evidence="4">
    <location>
        <begin position="188"/>
        <end position="208"/>
    </location>
</feature>
<dbReference type="Pfam" id="PF12833">
    <property type="entry name" value="HTH_18"/>
    <property type="match status" value="1"/>
</dbReference>
<dbReference type="OrthoDB" id="6283866at2"/>
<evidence type="ECO:0000313" key="6">
    <source>
        <dbReference type="EMBL" id="TPN88965.1"/>
    </source>
</evidence>
<feature type="transmembrane region" description="Helical" evidence="4">
    <location>
        <begin position="122"/>
        <end position="143"/>
    </location>
</feature>
<dbReference type="PROSITE" id="PS01124">
    <property type="entry name" value="HTH_ARAC_FAMILY_2"/>
    <property type="match status" value="1"/>
</dbReference>
<dbReference type="SUPFAM" id="SSF46689">
    <property type="entry name" value="Homeodomain-like"/>
    <property type="match status" value="1"/>
</dbReference>
<feature type="transmembrane region" description="Helical" evidence="4">
    <location>
        <begin position="35"/>
        <end position="57"/>
    </location>
</feature>
<feature type="transmembrane region" description="Helical" evidence="4">
    <location>
        <begin position="164"/>
        <end position="182"/>
    </location>
</feature>
<feature type="transmembrane region" description="Helical" evidence="4">
    <location>
        <begin position="6"/>
        <end position="28"/>
    </location>
</feature>
<dbReference type="EMBL" id="VFWZ01000001">
    <property type="protein sequence ID" value="TPN88965.1"/>
    <property type="molecule type" value="Genomic_DNA"/>
</dbReference>
<dbReference type="GO" id="GO:0003700">
    <property type="term" value="F:DNA-binding transcription factor activity"/>
    <property type="evidence" value="ECO:0007669"/>
    <property type="project" value="InterPro"/>
</dbReference>
<dbReference type="Gene3D" id="1.10.10.60">
    <property type="entry name" value="Homeodomain-like"/>
    <property type="match status" value="2"/>
</dbReference>
<evidence type="ECO:0000256" key="1">
    <source>
        <dbReference type="ARBA" id="ARBA00023015"/>
    </source>
</evidence>
<dbReference type="SMART" id="SM00342">
    <property type="entry name" value="HTH_ARAC"/>
    <property type="match status" value="1"/>
</dbReference>
<keyword evidence="3" id="KW-0804">Transcription</keyword>
<comment type="caution">
    <text evidence="6">The sequence shown here is derived from an EMBL/GenBank/DDBJ whole genome shotgun (WGS) entry which is preliminary data.</text>
</comment>
<dbReference type="PROSITE" id="PS00041">
    <property type="entry name" value="HTH_ARAC_FAMILY_1"/>
    <property type="match status" value="1"/>
</dbReference>
<keyword evidence="2" id="KW-0238">DNA-binding</keyword>
<dbReference type="RefSeq" id="WP_140589044.1">
    <property type="nucleotide sequence ID" value="NZ_VFWZ01000001.1"/>
</dbReference>
<sequence>MDVNQQLLFLFSALGGFNALFLSIYFAIKPKQSNYFLSALLFVIGVRIIKSVFLYFNPGLSEVFIQIGLSACVLIGPFLFLYLNSQITKVTNKRWMIHILPFVIIMILLGIMYPYWEHRKVWSYYIVKIIYTQWLIYVVYSGIQLKEIVKKLFSSKAKLQDTEIWLLSVLIGVAIILIGYSIGAYTSYIVGALTFSFVFFLLLLLVVFNRKKNTAFFEDHKKYNNKKINDQEATQISETLMQIMATKKLYKNPNLKLLDVANELNVTSHYLSQFLNDNFGKSFALFINEYRIKEAKQLIKDQESYTIEAIGYESGFNSKSTFFTTFKKITGLTPANYKAKTS</sequence>
<evidence type="ECO:0000256" key="4">
    <source>
        <dbReference type="SAM" id="Phobius"/>
    </source>
</evidence>